<keyword evidence="2" id="KW-0255">Endonuclease</keyword>
<evidence type="ECO:0000313" key="3">
    <source>
        <dbReference type="Proteomes" id="UP001597229"/>
    </source>
</evidence>
<dbReference type="InterPro" id="IPR003615">
    <property type="entry name" value="HNH_nuc"/>
</dbReference>
<keyword evidence="2" id="KW-0378">Hydrolase</keyword>
<dbReference type="InterPro" id="IPR002711">
    <property type="entry name" value="HNH"/>
</dbReference>
<name>A0ABW3W8U6_9ACTN</name>
<dbReference type="Proteomes" id="UP001597229">
    <property type="component" value="Unassembled WGS sequence"/>
</dbReference>
<feature type="domain" description="HNH" evidence="1">
    <location>
        <begin position="2"/>
        <end position="42"/>
    </location>
</feature>
<sequence length="77" mass="8989">PRCGRKAKTCDLDHAKPHRKGGPTCPCNLVPLCRRHHRAKTHSRWRYKVTKPGTYTWTSPHGFLWQVDHRGTHPLRT</sequence>
<protein>
    <submittedName>
        <fullName evidence="2">HNH endonuclease</fullName>
    </submittedName>
</protein>
<feature type="non-terminal residue" evidence="2">
    <location>
        <position position="1"/>
    </location>
</feature>
<dbReference type="EMBL" id="JBHTLX010000028">
    <property type="protein sequence ID" value="MFD1250667.1"/>
    <property type="molecule type" value="Genomic_DNA"/>
</dbReference>
<dbReference type="CDD" id="cd00085">
    <property type="entry name" value="HNHc"/>
    <property type="match status" value="1"/>
</dbReference>
<organism evidence="2 3">
    <name type="scientific">Nocardioides ginsengisoli</name>
    <dbReference type="NCBI Taxonomy" id="363868"/>
    <lineage>
        <taxon>Bacteria</taxon>
        <taxon>Bacillati</taxon>
        <taxon>Actinomycetota</taxon>
        <taxon>Actinomycetes</taxon>
        <taxon>Propionibacteriales</taxon>
        <taxon>Nocardioidaceae</taxon>
        <taxon>Nocardioides</taxon>
    </lineage>
</organism>
<dbReference type="Gene3D" id="1.10.30.50">
    <property type="match status" value="1"/>
</dbReference>
<evidence type="ECO:0000313" key="2">
    <source>
        <dbReference type="EMBL" id="MFD1250667.1"/>
    </source>
</evidence>
<evidence type="ECO:0000259" key="1">
    <source>
        <dbReference type="Pfam" id="PF01844"/>
    </source>
</evidence>
<dbReference type="RefSeq" id="WP_379229287.1">
    <property type="nucleotide sequence ID" value="NZ_JBHTLX010000028.1"/>
</dbReference>
<keyword evidence="3" id="KW-1185">Reference proteome</keyword>
<dbReference type="GO" id="GO:0004519">
    <property type="term" value="F:endonuclease activity"/>
    <property type="evidence" value="ECO:0007669"/>
    <property type="project" value="UniProtKB-KW"/>
</dbReference>
<gene>
    <name evidence="2" type="ORF">ACFQ3F_22955</name>
</gene>
<reference evidence="3" key="1">
    <citation type="journal article" date="2019" name="Int. J. Syst. Evol. Microbiol.">
        <title>The Global Catalogue of Microorganisms (GCM) 10K type strain sequencing project: providing services to taxonomists for standard genome sequencing and annotation.</title>
        <authorList>
            <consortium name="The Broad Institute Genomics Platform"/>
            <consortium name="The Broad Institute Genome Sequencing Center for Infectious Disease"/>
            <person name="Wu L."/>
            <person name="Ma J."/>
        </authorList>
    </citation>
    <scope>NUCLEOTIDE SEQUENCE [LARGE SCALE GENOMIC DNA]</scope>
    <source>
        <strain evidence="3">CCUG 52478</strain>
    </source>
</reference>
<accession>A0ABW3W8U6</accession>
<dbReference type="Pfam" id="PF01844">
    <property type="entry name" value="HNH"/>
    <property type="match status" value="1"/>
</dbReference>
<comment type="caution">
    <text evidence="2">The sequence shown here is derived from an EMBL/GenBank/DDBJ whole genome shotgun (WGS) entry which is preliminary data.</text>
</comment>
<keyword evidence="2" id="KW-0540">Nuclease</keyword>
<proteinExistence type="predicted"/>